<name>A0A0J1I2J5_NIACI</name>
<dbReference type="InterPro" id="IPR037522">
    <property type="entry name" value="HD_GYP_dom"/>
</dbReference>
<dbReference type="CDD" id="cd00077">
    <property type="entry name" value="HDc"/>
    <property type="match status" value="1"/>
</dbReference>
<evidence type="ECO:0000313" key="1">
    <source>
        <dbReference type="EMBL" id="KLV20113.1"/>
    </source>
</evidence>
<gene>
    <name evidence="1" type="ORF">ABW02_23645</name>
</gene>
<dbReference type="PATRIC" id="fig|1397.4.peg.3872"/>
<dbReference type="PROSITE" id="PS51832">
    <property type="entry name" value="HD_GYP"/>
    <property type="match status" value="1"/>
</dbReference>
<dbReference type="SUPFAM" id="SSF109604">
    <property type="entry name" value="HD-domain/PDEase-like"/>
    <property type="match status" value="1"/>
</dbReference>
<dbReference type="InterPro" id="IPR003607">
    <property type="entry name" value="HD/PDEase_dom"/>
</dbReference>
<dbReference type="EMBL" id="LDPH01000039">
    <property type="protein sequence ID" value="KLV20113.1"/>
    <property type="molecule type" value="Genomic_DNA"/>
</dbReference>
<comment type="caution">
    <text evidence="1">The sequence shown here is derived from an EMBL/GenBank/DDBJ whole genome shotgun (WGS) entry which is preliminary data.</text>
</comment>
<keyword evidence="1" id="KW-0378">Hydrolase</keyword>
<dbReference type="Gene3D" id="1.10.3210.10">
    <property type="entry name" value="Hypothetical protein af1432"/>
    <property type="match status" value="1"/>
</dbReference>
<protein>
    <submittedName>
        <fullName evidence="1">Phosphohydrolase</fullName>
    </submittedName>
</protein>
<dbReference type="GO" id="GO:0016787">
    <property type="term" value="F:hydrolase activity"/>
    <property type="evidence" value="ECO:0007669"/>
    <property type="project" value="UniProtKB-KW"/>
</dbReference>
<evidence type="ECO:0000313" key="2">
    <source>
        <dbReference type="Proteomes" id="UP000036045"/>
    </source>
</evidence>
<dbReference type="GeneID" id="56347126"/>
<dbReference type="OrthoDB" id="9759601at2"/>
<dbReference type="RefSeq" id="WP_047944613.1">
    <property type="nucleotide sequence ID" value="NZ_CP053989.1"/>
</dbReference>
<dbReference type="AlphaFoldDB" id="A0A0J1I2J5"/>
<accession>A0A0J1I2J5</accession>
<keyword evidence="2" id="KW-1185">Reference proteome</keyword>
<organism evidence="1 2">
    <name type="scientific">Niallia circulans</name>
    <name type="common">Bacillus circulans</name>
    <dbReference type="NCBI Taxonomy" id="1397"/>
    <lineage>
        <taxon>Bacteria</taxon>
        <taxon>Bacillati</taxon>
        <taxon>Bacillota</taxon>
        <taxon>Bacilli</taxon>
        <taxon>Bacillales</taxon>
        <taxon>Bacillaceae</taxon>
        <taxon>Niallia</taxon>
    </lineage>
</organism>
<dbReference type="SMART" id="SM00471">
    <property type="entry name" value="HDc"/>
    <property type="match status" value="1"/>
</dbReference>
<dbReference type="Proteomes" id="UP000036045">
    <property type="component" value="Unassembled WGS sequence"/>
</dbReference>
<reference evidence="1 2" key="1">
    <citation type="submission" date="2015-05" db="EMBL/GenBank/DDBJ databases">
        <title>Whole genome sequence and identification of bacterial endophytes from Costus igneus.</title>
        <authorList>
            <person name="Lee Y.P."/>
            <person name="Gan H.M."/>
            <person name="Eng W."/>
            <person name="Wheatley M.S."/>
            <person name="Caraballo A."/>
            <person name="Polter S."/>
            <person name="Savka M.A."/>
            <person name="Hudson A.O."/>
        </authorList>
    </citation>
    <scope>NUCLEOTIDE SEQUENCE [LARGE SCALE GENOMIC DNA]</scope>
    <source>
        <strain evidence="1 2">RIT379</strain>
    </source>
</reference>
<dbReference type="Pfam" id="PF13487">
    <property type="entry name" value="HD_5"/>
    <property type="match status" value="1"/>
</dbReference>
<dbReference type="PANTHER" id="PTHR43155:SF2">
    <property type="entry name" value="CYCLIC DI-GMP PHOSPHODIESTERASE PA4108"/>
    <property type="match status" value="1"/>
</dbReference>
<sequence length="359" mass="41519">MIVKVRELKPGSILAEDIFIRTNRPIITAKTVLAEEHIKILKAFLVEEVAIENTQLDGTQIIQSYSSFHKVERKEVESGFIALFLHTVQLYKKEFISWQSGFPVNIANIRNIILPLLEESERVPKEIFSLYHLSNKKEYIHQHSIAVAIISAFIARKMNYSYRDTIQVALAGCLSDAGMAKIDQRLLYKTEPLTEEEFDEIKKHTRYSFEMIPEHSLLKKETRLAIYQHHERIDGSGYPMGNIDTKIHAFAKIIAVADTFHAMTSERLYRKKQSPFRVIEQMRQDHFGKFDLTILQALSNAITQYTIGSKIRLSNGEKAEVLFKEGNASTRPLVKIMESERILDLEKNRHLFIEEILEE</sequence>
<proteinExistence type="predicted"/>
<dbReference type="PANTHER" id="PTHR43155">
    <property type="entry name" value="CYCLIC DI-GMP PHOSPHODIESTERASE PA4108-RELATED"/>
    <property type="match status" value="1"/>
</dbReference>